<gene>
    <name evidence="1" type="primary">lep</name>
    <name evidence="1" type="ORF">EHO57_09615</name>
    <name evidence="2" type="ORF">EHQ53_09260</name>
</gene>
<dbReference type="AlphaFoldDB" id="A0A5F1ZVA0"/>
<protein>
    <submittedName>
        <fullName evidence="1">LipL41-expression chaperone Lep</fullName>
    </submittedName>
</protein>
<evidence type="ECO:0000313" key="4">
    <source>
        <dbReference type="Proteomes" id="UP000297946"/>
    </source>
</evidence>
<dbReference type="EMBL" id="RQGC01000004">
    <property type="protein sequence ID" value="TGL42354.1"/>
    <property type="molecule type" value="Genomic_DNA"/>
</dbReference>
<sequence>MTTTLTSKRFGNSFRIRRSGRLTSAFLLCALFFVSNCKRTKPSLEECSDAHIHISKLIANDESMSKHVQALMLRSVLKPETSEAIIRSCVENKTLLQVQCELSKQKFSELQECKKLGIPEPVETSAEKSQPLAK</sequence>
<dbReference type="RefSeq" id="WP_135645297.1">
    <property type="nucleotide sequence ID" value="NZ_RQER01000006.1"/>
</dbReference>
<evidence type="ECO:0000313" key="2">
    <source>
        <dbReference type="EMBL" id="TGL42354.1"/>
    </source>
</evidence>
<dbReference type="OrthoDB" id="340266at2"/>
<evidence type="ECO:0000313" key="3">
    <source>
        <dbReference type="Proteomes" id="UP000297273"/>
    </source>
</evidence>
<reference evidence="1 4" key="2">
    <citation type="journal article" date="2019" name="PLoS Negl. Trop. Dis.">
        <title>Revisiting the worldwide diversity of Leptospira species in the environment.</title>
        <authorList>
            <person name="Vincent A.T."/>
            <person name="Schiettekatte O."/>
            <person name="Bourhy P."/>
            <person name="Veyrier F.J."/>
            <person name="Picardeau M."/>
        </authorList>
    </citation>
    <scope>NUCLEOTIDE SEQUENCE [LARGE SCALE GENOMIC DNA]</scope>
    <source>
        <strain evidence="2">201702690</strain>
        <strain evidence="1 4">SSW18</strain>
    </source>
</reference>
<dbReference type="Proteomes" id="UP000297946">
    <property type="component" value="Unassembled WGS sequence"/>
</dbReference>
<accession>A0A5F1ZVA0</accession>
<dbReference type="NCBIfam" id="TIGR04464">
    <property type="entry name" value="chaper_lep"/>
    <property type="match status" value="1"/>
</dbReference>
<evidence type="ECO:0000313" key="1">
    <source>
        <dbReference type="EMBL" id="TGK01195.1"/>
    </source>
</evidence>
<dbReference type="Proteomes" id="UP000297273">
    <property type="component" value="Unassembled WGS sequence"/>
</dbReference>
<dbReference type="EMBL" id="RQER01000006">
    <property type="protein sequence ID" value="TGK01195.1"/>
    <property type="molecule type" value="Genomic_DNA"/>
</dbReference>
<dbReference type="InterPro" id="IPR031018">
    <property type="entry name" value="Chaper_lep"/>
</dbReference>
<organism evidence="1 4">
    <name type="scientific">Leptospira langatensis</name>
    <dbReference type="NCBI Taxonomy" id="2484983"/>
    <lineage>
        <taxon>Bacteria</taxon>
        <taxon>Pseudomonadati</taxon>
        <taxon>Spirochaetota</taxon>
        <taxon>Spirochaetia</taxon>
        <taxon>Leptospirales</taxon>
        <taxon>Leptospiraceae</taxon>
        <taxon>Leptospira</taxon>
    </lineage>
</organism>
<comment type="caution">
    <text evidence="1">The sequence shown here is derived from an EMBL/GenBank/DDBJ whole genome shotgun (WGS) entry which is preliminary data.</text>
</comment>
<proteinExistence type="predicted"/>
<name>A0A5F1ZVA0_9LEPT</name>
<keyword evidence="3" id="KW-1185">Reference proteome</keyword>
<reference evidence="2" key="1">
    <citation type="submission" date="2018-10" db="EMBL/GenBank/DDBJ databases">
        <authorList>
            <person name="Vincent A.T."/>
            <person name="Schiettekatte O."/>
            <person name="Bourhy P."/>
            <person name="Veyrier F.J."/>
            <person name="Picardeau M."/>
        </authorList>
    </citation>
    <scope>NUCLEOTIDE SEQUENCE</scope>
    <source>
        <strain evidence="2">201702690</strain>
    </source>
</reference>